<keyword evidence="6 10" id="KW-0560">Oxidoreductase</keyword>
<evidence type="ECO:0000256" key="3">
    <source>
        <dbReference type="ARBA" id="ARBA00010617"/>
    </source>
</evidence>
<dbReference type="GO" id="GO:0020037">
    <property type="term" value="F:heme binding"/>
    <property type="evidence" value="ECO:0007669"/>
    <property type="project" value="InterPro"/>
</dbReference>
<dbReference type="GO" id="GO:0004497">
    <property type="term" value="F:monooxygenase activity"/>
    <property type="evidence" value="ECO:0007669"/>
    <property type="project" value="UniProtKB-KW"/>
</dbReference>
<reference evidence="11 12" key="1">
    <citation type="journal article" date="2012" name="New Phytol.">
        <title>Insight into trade-off between wood decay and parasitism from the genome of a fungal forest pathogen.</title>
        <authorList>
            <person name="Olson A."/>
            <person name="Aerts A."/>
            <person name="Asiegbu F."/>
            <person name="Belbahri L."/>
            <person name="Bouzid O."/>
            <person name="Broberg A."/>
            <person name="Canback B."/>
            <person name="Coutinho P.M."/>
            <person name="Cullen D."/>
            <person name="Dalman K."/>
            <person name="Deflorio G."/>
            <person name="van Diepen L.T."/>
            <person name="Dunand C."/>
            <person name="Duplessis S."/>
            <person name="Durling M."/>
            <person name="Gonthier P."/>
            <person name="Grimwood J."/>
            <person name="Fossdal C.G."/>
            <person name="Hansson D."/>
            <person name="Henrissat B."/>
            <person name="Hietala A."/>
            <person name="Himmelstrand K."/>
            <person name="Hoffmeister D."/>
            <person name="Hogberg N."/>
            <person name="James T.Y."/>
            <person name="Karlsson M."/>
            <person name="Kohler A."/>
            <person name="Kues U."/>
            <person name="Lee Y.H."/>
            <person name="Lin Y.C."/>
            <person name="Lind M."/>
            <person name="Lindquist E."/>
            <person name="Lombard V."/>
            <person name="Lucas S."/>
            <person name="Lunden K."/>
            <person name="Morin E."/>
            <person name="Murat C."/>
            <person name="Park J."/>
            <person name="Raffaello T."/>
            <person name="Rouze P."/>
            <person name="Salamov A."/>
            <person name="Schmutz J."/>
            <person name="Solheim H."/>
            <person name="Stahlberg J."/>
            <person name="Velez H."/>
            <person name="de Vries R.P."/>
            <person name="Wiebenga A."/>
            <person name="Woodward S."/>
            <person name="Yakovlev I."/>
            <person name="Garbelotto M."/>
            <person name="Martin F."/>
            <person name="Grigoriev I.V."/>
            <person name="Stenlid J."/>
        </authorList>
    </citation>
    <scope>NUCLEOTIDE SEQUENCE [LARGE SCALE GENOMIC DNA]</scope>
    <source>
        <strain evidence="11 12">TC 32-1</strain>
    </source>
</reference>
<dbReference type="InterPro" id="IPR050364">
    <property type="entry name" value="Cytochrome_P450_fung"/>
</dbReference>
<dbReference type="InterPro" id="IPR017972">
    <property type="entry name" value="Cyt_P450_CS"/>
</dbReference>
<dbReference type="Pfam" id="PF00067">
    <property type="entry name" value="p450"/>
    <property type="match status" value="1"/>
</dbReference>
<dbReference type="OrthoDB" id="2789670at2759"/>
<dbReference type="CDD" id="cd11065">
    <property type="entry name" value="CYP64-like"/>
    <property type="match status" value="1"/>
</dbReference>
<dbReference type="InParanoid" id="W4K8E7"/>
<dbReference type="InterPro" id="IPR001128">
    <property type="entry name" value="Cyt_P450"/>
</dbReference>
<dbReference type="PANTHER" id="PTHR46300:SF7">
    <property type="entry name" value="P450, PUTATIVE (EUROFUNG)-RELATED"/>
    <property type="match status" value="1"/>
</dbReference>
<dbReference type="Proteomes" id="UP000030671">
    <property type="component" value="Unassembled WGS sequence"/>
</dbReference>
<dbReference type="InterPro" id="IPR036396">
    <property type="entry name" value="Cyt_P450_sf"/>
</dbReference>
<dbReference type="EMBL" id="KI925458">
    <property type="protein sequence ID" value="ETW82107.1"/>
    <property type="molecule type" value="Genomic_DNA"/>
</dbReference>
<evidence type="ECO:0000256" key="1">
    <source>
        <dbReference type="ARBA" id="ARBA00001971"/>
    </source>
</evidence>
<evidence type="ECO:0000256" key="4">
    <source>
        <dbReference type="ARBA" id="ARBA00022617"/>
    </source>
</evidence>
<comment type="similarity">
    <text evidence="3 10">Belongs to the cytochrome P450 family.</text>
</comment>
<dbReference type="eggNOG" id="KOG0156">
    <property type="taxonomic scope" value="Eukaryota"/>
</dbReference>
<comment type="cofactor">
    <cofactor evidence="1 9">
        <name>heme</name>
        <dbReference type="ChEBI" id="CHEBI:30413"/>
    </cofactor>
</comment>
<dbReference type="GO" id="GO:0016705">
    <property type="term" value="F:oxidoreductase activity, acting on paired donors, with incorporation or reduction of molecular oxygen"/>
    <property type="evidence" value="ECO:0007669"/>
    <property type="project" value="InterPro"/>
</dbReference>
<dbReference type="SUPFAM" id="SSF48264">
    <property type="entry name" value="Cytochrome P450"/>
    <property type="match status" value="1"/>
</dbReference>
<dbReference type="InterPro" id="IPR002401">
    <property type="entry name" value="Cyt_P450_E_grp-I"/>
</dbReference>
<dbReference type="GeneID" id="20665762"/>
<dbReference type="STRING" id="747525.W4K8E7"/>
<dbReference type="Gene3D" id="1.10.630.10">
    <property type="entry name" value="Cytochrome P450"/>
    <property type="match status" value="1"/>
</dbReference>
<evidence type="ECO:0000256" key="9">
    <source>
        <dbReference type="PIRSR" id="PIRSR602401-1"/>
    </source>
</evidence>
<dbReference type="HOGENOM" id="CLU_001570_2_3_1"/>
<evidence type="ECO:0000256" key="10">
    <source>
        <dbReference type="RuleBase" id="RU000461"/>
    </source>
</evidence>
<dbReference type="PANTHER" id="PTHR46300">
    <property type="entry name" value="P450, PUTATIVE (EUROFUNG)-RELATED-RELATED"/>
    <property type="match status" value="1"/>
</dbReference>
<keyword evidence="12" id="KW-1185">Reference proteome</keyword>
<keyword evidence="5 9" id="KW-0479">Metal-binding</keyword>
<evidence type="ECO:0000313" key="11">
    <source>
        <dbReference type="EMBL" id="ETW82107.1"/>
    </source>
</evidence>
<dbReference type="AlphaFoldDB" id="W4K8E7"/>
<organism evidence="11 12">
    <name type="scientific">Heterobasidion irregulare (strain TC 32-1)</name>
    <dbReference type="NCBI Taxonomy" id="747525"/>
    <lineage>
        <taxon>Eukaryota</taxon>
        <taxon>Fungi</taxon>
        <taxon>Dikarya</taxon>
        <taxon>Basidiomycota</taxon>
        <taxon>Agaricomycotina</taxon>
        <taxon>Agaricomycetes</taxon>
        <taxon>Russulales</taxon>
        <taxon>Bondarzewiaceae</taxon>
        <taxon>Heterobasidion</taxon>
        <taxon>Heterobasidion annosum species complex</taxon>
    </lineage>
</organism>
<dbReference type="GO" id="GO:0005506">
    <property type="term" value="F:iron ion binding"/>
    <property type="evidence" value="ECO:0007669"/>
    <property type="project" value="InterPro"/>
</dbReference>
<evidence type="ECO:0000256" key="8">
    <source>
        <dbReference type="ARBA" id="ARBA00023033"/>
    </source>
</evidence>
<dbReference type="RefSeq" id="XP_009546669.1">
    <property type="nucleotide sequence ID" value="XM_009548374.1"/>
</dbReference>
<dbReference type="PROSITE" id="PS00086">
    <property type="entry name" value="CYTOCHROME_P450"/>
    <property type="match status" value="1"/>
</dbReference>
<keyword evidence="4 9" id="KW-0349">Heme</keyword>
<keyword evidence="8 10" id="KW-0503">Monooxygenase</keyword>
<protein>
    <submittedName>
        <fullName evidence="11">Cytochrome P450 monooxygenase 38</fullName>
    </submittedName>
</protein>
<feature type="binding site" description="axial binding residue" evidence="9">
    <location>
        <position position="443"/>
    </location>
    <ligand>
        <name>heme</name>
        <dbReference type="ChEBI" id="CHEBI:30413"/>
    </ligand>
    <ligandPart>
        <name>Fe</name>
        <dbReference type="ChEBI" id="CHEBI:18248"/>
    </ligandPart>
</feature>
<comment type="pathway">
    <text evidence="2">Secondary metabolite biosynthesis.</text>
</comment>
<dbReference type="PRINTS" id="PR00385">
    <property type="entry name" value="P450"/>
</dbReference>
<gene>
    <name evidence="11" type="primary">cyp38</name>
    <name evidence="11" type="ORF">HETIRDRAFT_101388</name>
</gene>
<evidence type="ECO:0000256" key="5">
    <source>
        <dbReference type="ARBA" id="ARBA00022723"/>
    </source>
</evidence>
<proteinExistence type="inferred from homology"/>
<sequence>MSSINLEFLDFVALITFLVFAKAYWTKHRKPYGLPYPPGPMPLPLVGNIFDILNKNTWKTYAKWGKEYGNVVSFSVLGQRLVIINSYKAAKDLFDKRGEIYSDRPVVPVFKIMGVDWWNTVFTSYSHEWRAQRRVSDHSLRPSAALLYRPMQRRYTHDFLKKLLHRPEALDKHITHLTGAIVINLAYGYEIAESNDRFVSLAEEISHRSSAVFLPGATLVNALPILRHLPAWVPGMRFKGMASETARIARDMVNAPYEYVKEAMRDGTARPSLTRDNLNACQGIAPTEQEEFTIKSVAATLYTAGADTSKAALGSAFLALVLNPAVQKRAQAEIDVVVGRGRLPDFGDYENLPYVNAVCMEVKRWHPVVPLGVSHVIREDDVYEGYYIPKGTNIFANLWAILQDPETYPDPDAFKPERFLTSDGKIKEDPLLSSVFGFGRRICPGRHLADATLWIVIASVLSVFTVDHAKDADGNIIPVERAYTDAAIR</sequence>
<dbReference type="PRINTS" id="PR00463">
    <property type="entry name" value="EP450I"/>
</dbReference>
<name>W4K8E7_HETIT</name>
<dbReference type="KEGG" id="hir:HETIRDRAFT_101388"/>
<evidence type="ECO:0000313" key="12">
    <source>
        <dbReference type="Proteomes" id="UP000030671"/>
    </source>
</evidence>
<evidence type="ECO:0000256" key="6">
    <source>
        <dbReference type="ARBA" id="ARBA00023002"/>
    </source>
</evidence>
<evidence type="ECO:0000256" key="7">
    <source>
        <dbReference type="ARBA" id="ARBA00023004"/>
    </source>
</evidence>
<keyword evidence="7 9" id="KW-0408">Iron</keyword>
<accession>W4K8E7</accession>
<evidence type="ECO:0000256" key="2">
    <source>
        <dbReference type="ARBA" id="ARBA00005179"/>
    </source>
</evidence>